<gene>
    <name evidence="9" type="ORF">CCAM_LOCUS25503</name>
</gene>
<dbReference type="Pfam" id="PF17917">
    <property type="entry name" value="RT_RNaseH"/>
    <property type="match status" value="1"/>
</dbReference>
<evidence type="ECO:0000256" key="7">
    <source>
        <dbReference type="SAM" id="MobiDB-lite"/>
    </source>
</evidence>
<evidence type="ECO:0000256" key="1">
    <source>
        <dbReference type="ARBA" id="ARBA00022679"/>
    </source>
</evidence>
<dbReference type="OrthoDB" id="1751586at2759"/>
<proteinExistence type="predicted"/>
<keyword evidence="10" id="KW-1185">Reference proteome</keyword>
<dbReference type="Proteomes" id="UP000595140">
    <property type="component" value="Unassembled WGS sequence"/>
</dbReference>
<feature type="compositionally biased region" description="Basic residues" evidence="7">
    <location>
        <begin position="27"/>
        <end position="41"/>
    </location>
</feature>
<feature type="domain" description="Reverse transcriptase RNase H-like" evidence="8">
    <location>
        <begin position="130"/>
        <end position="198"/>
    </location>
</feature>
<organism evidence="9 10">
    <name type="scientific">Cuscuta campestris</name>
    <dbReference type="NCBI Taxonomy" id="132261"/>
    <lineage>
        <taxon>Eukaryota</taxon>
        <taxon>Viridiplantae</taxon>
        <taxon>Streptophyta</taxon>
        <taxon>Embryophyta</taxon>
        <taxon>Tracheophyta</taxon>
        <taxon>Spermatophyta</taxon>
        <taxon>Magnoliopsida</taxon>
        <taxon>eudicotyledons</taxon>
        <taxon>Gunneridae</taxon>
        <taxon>Pentapetalae</taxon>
        <taxon>asterids</taxon>
        <taxon>lamiids</taxon>
        <taxon>Solanales</taxon>
        <taxon>Convolvulaceae</taxon>
        <taxon>Cuscuteae</taxon>
        <taxon>Cuscuta</taxon>
        <taxon>Cuscuta subgen. Grammica</taxon>
        <taxon>Cuscuta sect. Cleistogrammica</taxon>
    </lineage>
</organism>
<reference evidence="9 10" key="1">
    <citation type="submission" date="2018-04" db="EMBL/GenBank/DDBJ databases">
        <authorList>
            <person name="Vogel A."/>
        </authorList>
    </citation>
    <scope>NUCLEOTIDE SEQUENCE [LARGE SCALE GENOMIC DNA]</scope>
</reference>
<evidence type="ECO:0000256" key="4">
    <source>
        <dbReference type="ARBA" id="ARBA00022759"/>
    </source>
</evidence>
<keyword evidence="2" id="KW-0548">Nucleotidyltransferase</keyword>
<keyword evidence="3" id="KW-0540">Nuclease</keyword>
<name>A0A484M546_9ASTE</name>
<evidence type="ECO:0000259" key="8">
    <source>
        <dbReference type="Pfam" id="PF17917"/>
    </source>
</evidence>
<evidence type="ECO:0000256" key="2">
    <source>
        <dbReference type="ARBA" id="ARBA00022695"/>
    </source>
</evidence>
<keyword evidence="5" id="KW-0378">Hydrolase</keyword>
<dbReference type="PANTHER" id="PTHR48475:SF2">
    <property type="entry name" value="RIBONUCLEASE H"/>
    <property type="match status" value="1"/>
</dbReference>
<dbReference type="EMBL" id="OOIL02002583">
    <property type="protein sequence ID" value="VFQ83727.1"/>
    <property type="molecule type" value="Genomic_DNA"/>
</dbReference>
<protein>
    <recommendedName>
        <fullName evidence="8">Reverse transcriptase RNase H-like domain-containing protein</fullName>
    </recommendedName>
</protein>
<dbReference type="InterPro" id="IPR041373">
    <property type="entry name" value="RT_RNaseH"/>
</dbReference>
<keyword evidence="1" id="KW-0808">Transferase</keyword>
<evidence type="ECO:0000256" key="5">
    <source>
        <dbReference type="ARBA" id="ARBA00022801"/>
    </source>
</evidence>
<sequence>MGGSGPGTGFTYALGGPNTEHAATSQHKGKKTRRSRRRPGKAKMIEEVLVEDIPEGEDDESSECRVSTFKHLGAMRLMCRLSTSSTRDKRVVRATFANRFSEGKRRHAEESATSDARSVGRERTNGRNLVSSVLVKEEGGAQHLVYYTAKTLRQPEFRYSIVEETVLAVVSTAQRLTPYYQAHPVQMVFGHVSTEFEAKDERKKKYRDAAVELLKGFTAYNVERIPCAENVKVDILSKLSFETPEHIWRMANVEELTKPSIHTFIVEKICAQPRDWTDDIVVCVKDGVLPDDATKATLVWSRAAGYTLEDGKLYKRAYNGTLLRCQSETSQGGGTC</sequence>
<evidence type="ECO:0000256" key="3">
    <source>
        <dbReference type="ARBA" id="ARBA00022722"/>
    </source>
</evidence>
<feature type="region of interest" description="Disordered" evidence="7">
    <location>
        <begin position="1"/>
        <end position="43"/>
    </location>
</feature>
<evidence type="ECO:0000313" key="10">
    <source>
        <dbReference type="Proteomes" id="UP000595140"/>
    </source>
</evidence>
<dbReference type="PANTHER" id="PTHR48475">
    <property type="entry name" value="RIBONUCLEASE H"/>
    <property type="match status" value="1"/>
</dbReference>
<accession>A0A484M546</accession>
<feature type="region of interest" description="Disordered" evidence="7">
    <location>
        <begin position="102"/>
        <end position="123"/>
    </location>
</feature>
<dbReference type="GO" id="GO:0004519">
    <property type="term" value="F:endonuclease activity"/>
    <property type="evidence" value="ECO:0007669"/>
    <property type="project" value="UniProtKB-KW"/>
</dbReference>
<evidence type="ECO:0000313" key="9">
    <source>
        <dbReference type="EMBL" id="VFQ83727.1"/>
    </source>
</evidence>
<keyword evidence="4" id="KW-0255">Endonuclease</keyword>
<keyword evidence="6" id="KW-0695">RNA-directed DNA polymerase</keyword>
<evidence type="ECO:0000256" key="6">
    <source>
        <dbReference type="ARBA" id="ARBA00022918"/>
    </source>
</evidence>
<dbReference type="AlphaFoldDB" id="A0A484M546"/>
<dbReference type="GO" id="GO:0016787">
    <property type="term" value="F:hydrolase activity"/>
    <property type="evidence" value="ECO:0007669"/>
    <property type="project" value="UniProtKB-KW"/>
</dbReference>
<dbReference type="GO" id="GO:0003964">
    <property type="term" value="F:RNA-directed DNA polymerase activity"/>
    <property type="evidence" value="ECO:0007669"/>
    <property type="project" value="UniProtKB-KW"/>
</dbReference>